<sequence length="170" mass="19101">MALNMNKKKFILLIISLISISYTSQAIANDANHLIISPPLHTINNGQASLKKNLVSSLMISSIAKTEEFVHRIVLTRMARAVDTHKKECLETCREVYEDAVDAMKSTLEHVNEGNYYKANVDVSAMSTNMETCRECVKEIYGDDPEFTKFDNWSHAIIDDALTRITSLSS</sequence>
<dbReference type="Pfam" id="PF04043">
    <property type="entry name" value="PMEI"/>
    <property type="match status" value="1"/>
</dbReference>
<dbReference type="NCBIfam" id="TIGR01614">
    <property type="entry name" value="PME_inhib"/>
    <property type="match status" value="1"/>
</dbReference>
<organism evidence="6 7">
    <name type="scientific">Datura stramonium</name>
    <name type="common">Jimsonweed</name>
    <name type="synonym">Common thornapple</name>
    <dbReference type="NCBI Taxonomy" id="4076"/>
    <lineage>
        <taxon>Eukaryota</taxon>
        <taxon>Viridiplantae</taxon>
        <taxon>Streptophyta</taxon>
        <taxon>Embryophyta</taxon>
        <taxon>Tracheophyta</taxon>
        <taxon>Spermatophyta</taxon>
        <taxon>Magnoliopsida</taxon>
        <taxon>eudicotyledons</taxon>
        <taxon>Gunneridae</taxon>
        <taxon>Pentapetalae</taxon>
        <taxon>asterids</taxon>
        <taxon>lamiids</taxon>
        <taxon>Solanales</taxon>
        <taxon>Solanaceae</taxon>
        <taxon>Solanoideae</taxon>
        <taxon>Datureae</taxon>
        <taxon>Datura</taxon>
    </lineage>
</organism>
<evidence type="ECO:0000256" key="3">
    <source>
        <dbReference type="ARBA" id="ARBA00038471"/>
    </source>
</evidence>
<dbReference type="Proteomes" id="UP000823775">
    <property type="component" value="Unassembled WGS sequence"/>
</dbReference>
<gene>
    <name evidence="6" type="ORF">HAX54_042560</name>
</gene>
<evidence type="ECO:0000256" key="2">
    <source>
        <dbReference type="ARBA" id="ARBA00023157"/>
    </source>
</evidence>
<evidence type="ECO:0000259" key="5">
    <source>
        <dbReference type="Pfam" id="PF04043"/>
    </source>
</evidence>
<dbReference type="PANTHER" id="PTHR35357:SF8">
    <property type="entry name" value="OS01G0111000 PROTEIN"/>
    <property type="match status" value="1"/>
</dbReference>
<feature type="chain" id="PRO_5046701661" description="Pectinesterase inhibitor domain-containing protein" evidence="4">
    <location>
        <begin position="27"/>
        <end position="170"/>
    </location>
</feature>
<dbReference type="EMBL" id="JACEIK010006285">
    <property type="protein sequence ID" value="MCE2055429.1"/>
    <property type="molecule type" value="Genomic_DNA"/>
</dbReference>
<evidence type="ECO:0000256" key="4">
    <source>
        <dbReference type="SAM" id="SignalP"/>
    </source>
</evidence>
<keyword evidence="1 4" id="KW-0732">Signal</keyword>
<comment type="caution">
    <text evidence="6">The sequence shown here is derived from an EMBL/GenBank/DDBJ whole genome shotgun (WGS) entry which is preliminary data.</text>
</comment>
<keyword evidence="2" id="KW-1015">Disulfide bond</keyword>
<comment type="similarity">
    <text evidence="3">Belongs to the PMEI family.</text>
</comment>
<proteinExistence type="inferred from homology"/>
<dbReference type="InterPro" id="IPR035513">
    <property type="entry name" value="Invertase/methylesterase_inhib"/>
</dbReference>
<dbReference type="SUPFAM" id="SSF101148">
    <property type="entry name" value="Plant invertase/pectin methylesterase inhibitor"/>
    <property type="match status" value="1"/>
</dbReference>
<keyword evidence="7" id="KW-1185">Reference proteome</keyword>
<dbReference type="PANTHER" id="PTHR35357">
    <property type="entry name" value="OS02G0537100 PROTEIN"/>
    <property type="match status" value="1"/>
</dbReference>
<dbReference type="InterPro" id="IPR006501">
    <property type="entry name" value="Pectinesterase_inhib_dom"/>
</dbReference>
<protein>
    <recommendedName>
        <fullName evidence="5">Pectinesterase inhibitor domain-containing protein</fullName>
    </recommendedName>
</protein>
<accession>A0ABS8W3N0</accession>
<evidence type="ECO:0000256" key="1">
    <source>
        <dbReference type="ARBA" id="ARBA00022729"/>
    </source>
</evidence>
<evidence type="ECO:0000313" key="6">
    <source>
        <dbReference type="EMBL" id="MCE2055429.1"/>
    </source>
</evidence>
<name>A0ABS8W3N0_DATST</name>
<feature type="domain" description="Pectinesterase inhibitor" evidence="5">
    <location>
        <begin position="56"/>
        <end position="140"/>
    </location>
</feature>
<reference evidence="6 7" key="1">
    <citation type="journal article" date="2021" name="BMC Genomics">
        <title>Datura genome reveals duplications of psychoactive alkaloid biosynthetic genes and high mutation rate following tissue culture.</title>
        <authorList>
            <person name="Rajewski A."/>
            <person name="Carter-House D."/>
            <person name="Stajich J."/>
            <person name="Litt A."/>
        </authorList>
    </citation>
    <scope>NUCLEOTIDE SEQUENCE [LARGE SCALE GENOMIC DNA]</scope>
    <source>
        <strain evidence="6">AR-01</strain>
    </source>
</reference>
<feature type="signal peptide" evidence="4">
    <location>
        <begin position="1"/>
        <end position="26"/>
    </location>
</feature>
<dbReference type="Gene3D" id="1.20.140.40">
    <property type="entry name" value="Invertase/pectin methylesterase inhibitor family protein"/>
    <property type="match status" value="1"/>
</dbReference>
<evidence type="ECO:0000313" key="7">
    <source>
        <dbReference type="Proteomes" id="UP000823775"/>
    </source>
</evidence>